<organism evidence="3">
    <name type="scientific">freshwater metagenome</name>
    <dbReference type="NCBI Taxonomy" id="449393"/>
    <lineage>
        <taxon>unclassified sequences</taxon>
        <taxon>metagenomes</taxon>
        <taxon>ecological metagenomes</taxon>
    </lineage>
</organism>
<dbReference type="InterPro" id="IPR013149">
    <property type="entry name" value="ADH-like_C"/>
</dbReference>
<dbReference type="SMART" id="SM00829">
    <property type="entry name" value="PKS_ER"/>
    <property type="match status" value="1"/>
</dbReference>
<evidence type="ECO:0000256" key="1">
    <source>
        <dbReference type="ARBA" id="ARBA00023002"/>
    </source>
</evidence>
<reference evidence="3" key="1">
    <citation type="submission" date="2020-05" db="EMBL/GenBank/DDBJ databases">
        <authorList>
            <person name="Chiriac C."/>
            <person name="Salcher M."/>
            <person name="Ghai R."/>
            <person name="Kavagutti S V."/>
        </authorList>
    </citation>
    <scope>NUCLEOTIDE SEQUENCE</scope>
</reference>
<dbReference type="PANTHER" id="PTHR43189">
    <property type="entry name" value="ZINC-TYPE ALCOHOL DEHYDROGENASE-LIKE PROTEIN C1198.01-RELATED"/>
    <property type="match status" value="1"/>
</dbReference>
<dbReference type="EMBL" id="CAFBPN010000043">
    <property type="protein sequence ID" value="CAB5021766.1"/>
    <property type="molecule type" value="Genomic_DNA"/>
</dbReference>
<dbReference type="InterPro" id="IPR013154">
    <property type="entry name" value="ADH-like_N"/>
</dbReference>
<proteinExistence type="predicted"/>
<dbReference type="InterPro" id="IPR011032">
    <property type="entry name" value="GroES-like_sf"/>
</dbReference>
<dbReference type="Pfam" id="PF08240">
    <property type="entry name" value="ADH_N"/>
    <property type="match status" value="1"/>
</dbReference>
<dbReference type="AlphaFoldDB" id="A0A6J7QYN0"/>
<dbReference type="CDD" id="cd08262">
    <property type="entry name" value="Zn_ADH8"/>
    <property type="match status" value="1"/>
</dbReference>
<dbReference type="GO" id="GO:0016491">
    <property type="term" value="F:oxidoreductase activity"/>
    <property type="evidence" value="ECO:0007669"/>
    <property type="project" value="UniProtKB-KW"/>
</dbReference>
<sequence length="349" mass="36951">MKAAVLRSGHMVVDTFAEPVPGEGEVLVAVHACGICGSDLHFVHHGANFLTLTSEMNGVTKRPPVDLSQDVHMGHEFCAEVLEWGPRTTGPKPGTLVTSMPVLIRNGERQSLSFSNSVAGAYGERMVLSSELLVPVPAGVTAVNAALTEPLAVGLHAVNASGIKQGESAVVIGCGPVGLTLIACLKNIGISPVIASDYSPVRRAIAKQMGADVVVDPAQQDVVSAWQQHDGKQPLVVFEAVGVPGLINTVMRDVPRETKIVVVGLCMEPDTFQPVFGVLKELTLQFVVTYSPKEFEQAMHLIADGTIDVSPMVTGQVGLNDIAQAFSDLSQPDQHTKIMVMPLLDTLSK</sequence>
<dbReference type="SUPFAM" id="SSF51735">
    <property type="entry name" value="NAD(P)-binding Rossmann-fold domains"/>
    <property type="match status" value="1"/>
</dbReference>
<keyword evidence="1" id="KW-0560">Oxidoreductase</keyword>
<gene>
    <name evidence="3" type="ORF">UFOPK4098_00911</name>
</gene>
<accession>A0A6J7QYN0</accession>
<dbReference type="Pfam" id="PF00107">
    <property type="entry name" value="ADH_zinc_N"/>
    <property type="match status" value="1"/>
</dbReference>
<feature type="domain" description="Enoyl reductase (ER)" evidence="2">
    <location>
        <begin position="4"/>
        <end position="340"/>
    </location>
</feature>
<dbReference type="InterPro" id="IPR020843">
    <property type="entry name" value="ER"/>
</dbReference>
<dbReference type="Gene3D" id="3.40.50.720">
    <property type="entry name" value="NAD(P)-binding Rossmann-like Domain"/>
    <property type="match status" value="1"/>
</dbReference>
<name>A0A6J7QYN0_9ZZZZ</name>
<dbReference type="PANTHER" id="PTHR43189:SF1">
    <property type="entry name" value="ZINC-TYPE ALCOHOL DEHYDROGENASE-LIKE PROTEIN C1198.01"/>
    <property type="match status" value="1"/>
</dbReference>
<dbReference type="Gene3D" id="3.90.180.10">
    <property type="entry name" value="Medium-chain alcohol dehydrogenases, catalytic domain"/>
    <property type="match status" value="1"/>
</dbReference>
<dbReference type="InterPro" id="IPR036291">
    <property type="entry name" value="NAD(P)-bd_dom_sf"/>
</dbReference>
<protein>
    <submittedName>
        <fullName evidence="3">Unannotated protein</fullName>
    </submittedName>
</protein>
<evidence type="ECO:0000313" key="3">
    <source>
        <dbReference type="EMBL" id="CAB5021766.1"/>
    </source>
</evidence>
<evidence type="ECO:0000259" key="2">
    <source>
        <dbReference type="SMART" id="SM00829"/>
    </source>
</evidence>
<dbReference type="SUPFAM" id="SSF50129">
    <property type="entry name" value="GroES-like"/>
    <property type="match status" value="1"/>
</dbReference>